<dbReference type="STRING" id="667725.A0A0L0GDK4"/>
<organism evidence="10 11">
    <name type="scientific">Sphaeroforma arctica JP610</name>
    <dbReference type="NCBI Taxonomy" id="667725"/>
    <lineage>
        <taxon>Eukaryota</taxon>
        <taxon>Ichthyosporea</taxon>
        <taxon>Ichthyophonida</taxon>
        <taxon>Sphaeroforma</taxon>
    </lineage>
</organism>
<evidence type="ECO:0000256" key="4">
    <source>
        <dbReference type="ARBA" id="ARBA00022618"/>
    </source>
</evidence>
<dbReference type="GeneID" id="25901323"/>
<dbReference type="GO" id="GO:0051301">
    <property type="term" value="P:cell division"/>
    <property type="evidence" value="ECO:0007669"/>
    <property type="project" value="UniProtKB-KW"/>
</dbReference>
<protein>
    <recommendedName>
        <fullName evidence="12">Protein MIS12 homolog</fullName>
    </recommendedName>
</protein>
<evidence type="ECO:0000256" key="2">
    <source>
        <dbReference type="ARBA" id="ARBA00008643"/>
    </source>
</evidence>
<dbReference type="PANTHER" id="PTHR14527">
    <property type="entry name" value="PROTEIN MIS12 HOMOLOG"/>
    <property type="match status" value="1"/>
</dbReference>
<evidence type="ECO:0008006" key="12">
    <source>
        <dbReference type="Google" id="ProtNLM"/>
    </source>
</evidence>
<dbReference type="Proteomes" id="UP000054560">
    <property type="component" value="Unassembled WGS sequence"/>
</dbReference>
<dbReference type="GO" id="GO:0051382">
    <property type="term" value="P:kinetochore assembly"/>
    <property type="evidence" value="ECO:0007669"/>
    <property type="project" value="TreeGrafter"/>
</dbReference>
<reference evidence="10 11" key="1">
    <citation type="submission" date="2011-02" db="EMBL/GenBank/DDBJ databases">
        <title>The Genome Sequence of Sphaeroforma arctica JP610.</title>
        <authorList>
            <consortium name="The Broad Institute Genome Sequencing Platform"/>
            <person name="Russ C."/>
            <person name="Cuomo C."/>
            <person name="Young S.K."/>
            <person name="Zeng Q."/>
            <person name="Gargeya S."/>
            <person name="Alvarado L."/>
            <person name="Berlin A."/>
            <person name="Chapman S.B."/>
            <person name="Chen Z."/>
            <person name="Freedman E."/>
            <person name="Gellesch M."/>
            <person name="Goldberg J."/>
            <person name="Griggs A."/>
            <person name="Gujja S."/>
            <person name="Heilman E."/>
            <person name="Heiman D."/>
            <person name="Howarth C."/>
            <person name="Mehta T."/>
            <person name="Neiman D."/>
            <person name="Pearson M."/>
            <person name="Roberts A."/>
            <person name="Saif S."/>
            <person name="Shea T."/>
            <person name="Shenoy N."/>
            <person name="Sisk P."/>
            <person name="Stolte C."/>
            <person name="Sykes S."/>
            <person name="White J."/>
            <person name="Yandava C."/>
            <person name="Burger G."/>
            <person name="Gray M.W."/>
            <person name="Holland P.W.H."/>
            <person name="King N."/>
            <person name="Lang F.B.F."/>
            <person name="Roger A.J."/>
            <person name="Ruiz-Trillo I."/>
            <person name="Haas B."/>
            <person name="Nusbaum C."/>
            <person name="Birren B."/>
        </authorList>
    </citation>
    <scope>NUCLEOTIDE SEQUENCE [LARGE SCALE GENOMIC DNA]</scope>
    <source>
        <strain evidence="10 11">JP610</strain>
    </source>
</reference>
<dbReference type="EMBL" id="KQ241624">
    <property type="protein sequence ID" value="KNC87075.1"/>
    <property type="molecule type" value="Genomic_DNA"/>
</dbReference>
<dbReference type="OrthoDB" id="1884855at2759"/>
<keyword evidence="9" id="KW-0137">Centromere</keyword>
<evidence type="ECO:0000256" key="3">
    <source>
        <dbReference type="ARBA" id="ARBA00022454"/>
    </source>
</evidence>
<dbReference type="InterPro" id="IPR008685">
    <property type="entry name" value="Centromere_Mis12"/>
</dbReference>
<gene>
    <name evidence="10" type="ORF">SARC_00819</name>
</gene>
<evidence type="ECO:0000256" key="6">
    <source>
        <dbReference type="ARBA" id="ARBA00022838"/>
    </source>
</evidence>
<accession>A0A0L0GDK4</accession>
<evidence type="ECO:0000256" key="7">
    <source>
        <dbReference type="ARBA" id="ARBA00023054"/>
    </source>
</evidence>
<keyword evidence="3" id="KW-0158">Chromosome</keyword>
<dbReference type="PANTHER" id="PTHR14527:SF2">
    <property type="entry name" value="PROTEIN MIS12 HOMOLOG"/>
    <property type="match status" value="1"/>
</dbReference>
<dbReference type="AlphaFoldDB" id="A0A0L0GDK4"/>
<dbReference type="GO" id="GO:0005634">
    <property type="term" value="C:nucleus"/>
    <property type="evidence" value="ECO:0007669"/>
    <property type="project" value="InterPro"/>
</dbReference>
<evidence type="ECO:0000256" key="9">
    <source>
        <dbReference type="ARBA" id="ARBA00023328"/>
    </source>
</evidence>
<name>A0A0L0GDK4_9EUKA</name>
<keyword evidence="5" id="KW-0498">Mitosis</keyword>
<keyword evidence="6" id="KW-0995">Kinetochore</keyword>
<dbReference type="Pfam" id="PF05859">
    <property type="entry name" value="Mis12"/>
    <property type="match status" value="1"/>
</dbReference>
<evidence type="ECO:0000313" key="11">
    <source>
        <dbReference type="Proteomes" id="UP000054560"/>
    </source>
</evidence>
<evidence type="ECO:0000313" key="10">
    <source>
        <dbReference type="EMBL" id="KNC87075.1"/>
    </source>
</evidence>
<proteinExistence type="inferred from homology"/>
<comment type="similarity">
    <text evidence="2">Belongs to the mis12 family.</text>
</comment>
<sequence length="219" mass="24293">MYYFGFTPVSFTDGVTNAINDAVFEAIDELLVVQLKRGVPKDVAVSDLKNVLAKLQSAIDRNFDLFELYALANIFHIPEGVWIPTDKTAVNTYGRTEEQNIDDEVQRLKSAIKTEKMRQAVLEVEGIKLEEAKVTLTKLTQKIDALTKLCVENDVQNIGEHVAFVCESANELQKEVGNLMAARRAGLRPRAKKQAGVRPQHPVQALSSKDVQTLANVLG</sequence>
<keyword evidence="7" id="KW-0175">Coiled coil</keyword>
<comment type="subcellular location">
    <subcellularLocation>
        <location evidence="1">Chromosome</location>
        <location evidence="1">Centromere</location>
        <location evidence="1">Kinetochore</location>
    </subcellularLocation>
</comment>
<keyword evidence="11" id="KW-1185">Reference proteome</keyword>
<dbReference type="RefSeq" id="XP_014160977.1">
    <property type="nucleotide sequence ID" value="XM_014305502.1"/>
</dbReference>
<evidence type="ECO:0000256" key="1">
    <source>
        <dbReference type="ARBA" id="ARBA00004629"/>
    </source>
</evidence>
<evidence type="ECO:0000256" key="8">
    <source>
        <dbReference type="ARBA" id="ARBA00023306"/>
    </source>
</evidence>
<keyword evidence="4" id="KW-0132">Cell division</keyword>
<dbReference type="GO" id="GO:0000444">
    <property type="term" value="C:MIS12/MIND type complex"/>
    <property type="evidence" value="ECO:0007669"/>
    <property type="project" value="TreeGrafter"/>
</dbReference>
<dbReference type="GO" id="GO:0000070">
    <property type="term" value="P:mitotic sister chromatid segregation"/>
    <property type="evidence" value="ECO:0007669"/>
    <property type="project" value="TreeGrafter"/>
</dbReference>
<evidence type="ECO:0000256" key="5">
    <source>
        <dbReference type="ARBA" id="ARBA00022776"/>
    </source>
</evidence>
<keyword evidence="8" id="KW-0131">Cell cycle</keyword>